<evidence type="ECO:0000256" key="5">
    <source>
        <dbReference type="ARBA" id="ARBA00023157"/>
    </source>
</evidence>
<feature type="domain" description="SCP" evidence="7">
    <location>
        <begin position="103"/>
        <end position="267"/>
    </location>
</feature>
<keyword evidence="5" id="KW-1015">Disulfide bond</keyword>
<evidence type="ECO:0000256" key="6">
    <source>
        <dbReference type="SAM" id="Phobius"/>
    </source>
</evidence>
<feature type="transmembrane region" description="Helical" evidence="6">
    <location>
        <begin position="44"/>
        <end position="64"/>
    </location>
</feature>
<dbReference type="PROSITE" id="PS01009">
    <property type="entry name" value="CRISP_1"/>
    <property type="match status" value="1"/>
</dbReference>
<keyword evidence="4" id="KW-0732">Signal</keyword>
<reference evidence="8 9" key="1">
    <citation type="journal article" date="2017" name="Curr. Biol.">
        <title>The Evolution of Venom by Co-option of Single-Copy Genes.</title>
        <authorList>
            <person name="Martinson E.O."/>
            <person name="Mrinalini"/>
            <person name="Kelkar Y.D."/>
            <person name="Chang C.H."/>
            <person name="Werren J.H."/>
        </authorList>
    </citation>
    <scope>NUCLEOTIDE SEQUENCE [LARGE SCALE GENOMIC DNA]</scope>
    <source>
        <strain evidence="8 9">Alberta</strain>
        <tissue evidence="8">Whole body</tissue>
    </source>
</reference>
<evidence type="ECO:0000256" key="3">
    <source>
        <dbReference type="ARBA" id="ARBA00022525"/>
    </source>
</evidence>
<gene>
    <name evidence="8" type="ORF">TSAR_007436</name>
</gene>
<name>A0A232FDU7_9HYME</name>
<proteinExistence type="inferred from homology"/>
<dbReference type="InterPro" id="IPR002413">
    <property type="entry name" value="V5_allergen-like"/>
</dbReference>
<dbReference type="GO" id="GO:0005576">
    <property type="term" value="C:extracellular region"/>
    <property type="evidence" value="ECO:0007669"/>
    <property type="project" value="UniProtKB-SubCell"/>
</dbReference>
<dbReference type="InterPro" id="IPR018244">
    <property type="entry name" value="Allrgn_V5/Tpx1_CS"/>
</dbReference>
<dbReference type="Proteomes" id="UP000215335">
    <property type="component" value="Unassembled WGS sequence"/>
</dbReference>
<keyword evidence="6" id="KW-0472">Membrane</keyword>
<dbReference type="PIRSF" id="PIRSF038921">
    <property type="entry name" value="P14a"/>
    <property type="match status" value="1"/>
</dbReference>
<dbReference type="Gene3D" id="3.40.33.10">
    <property type="entry name" value="CAP"/>
    <property type="match status" value="1"/>
</dbReference>
<dbReference type="SMART" id="SM00198">
    <property type="entry name" value="SCP"/>
    <property type="match status" value="1"/>
</dbReference>
<dbReference type="OrthoDB" id="414826at2759"/>
<keyword evidence="9" id="KW-1185">Reference proteome</keyword>
<dbReference type="InterPro" id="IPR034763">
    <property type="entry name" value="P14a_insect"/>
</dbReference>
<evidence type="ECO:0000313" key="9">
    <source>
        <dbReference type="Proteomes" id="UP000215335"/>
    </source>
</evidence>
<evidence type="ECO:0000256" key="2">
    <source>
        <dbReference type="ARBA" id="ARBA00009923"/>
    </source>
</evidence>
<dbReference type="InterPro" id="IPR014044">
    <property type="entry name" value="CAP_dom"/>
</dbReference>
<evidence type="ECO:0000256" key="4">
    <source>
        <dbReference type="ARBA" id="ARBA00022729"/>
    </source>
</evidence>
<dbReference type="PRINTS" id="PR00838">
    <property type="entry name" value="V5ALLERGEN"/>
</dbReference>
<keyword evidence="6" id="KW-1133">Transmembrane helix</keyword>
<dbReference type="PROSITE" id="PS01010">
    <property type="entry name" value="CRISP_2"/>
    <property type="match status" value="1"/>
</dbReference>
<sequence>PLTYMHTYKCSSCEFGNQSSILQGVVQSSLFCVIPKHHNYSGVMAARIVVLFALLAVLCGLCSAQNYCNIKTCRGRPHTACRFRSALPASRCTGLQQTGLTAEEKQKVLNLHNELRQRVARGQEHRGSPGPQPAATNMAHLTWDNELEKIAQTWASQCNFAHDTCRDVERFNVGQNIAYGDTTGDISTLDVDRLVKNWYEEVKDYDHNQVARFGAVRGNGGKQIGHYTQLVWADTTKLGCGAIKYNDGMFNKFFLVCNYGPSGNWIGEPVYQTR</sequence>
<dbReference type="AlphaFoldDB" id="A0A232FDU7"/>
<dbReference type="PANTHER" id="PTHR10334">
    <property type="entry name" value="CYSTEINE-RICH SECRETORY PROTEIN-RELATED"/>
    <property type="match status" value="1"/>
</dbReference>
<dbReference type="PRINTS" id="PR00837">
    <property type="entry name" value="V5TPXLIKE"/>
</dbReference>
<evidence type="ECO:0000313" key="8">
    <source>
        <dbReference type="EMBL" id="OXU28931.1"/>
    </source>
</evidence>
<feature type="non-terminal residue" evidence="8">
    <location>
        <position position="1"/>
    </location>
</feature>
<dbReference type="CDD" id="cd05380">
    <property type="entry name" value="CAP_euk"/>
    <property type="match status" value="1"/>
</dbReference>
<protein>
    <recommendedName>
        <fullName evidence="7">SCP domain-containing protein</fullName>
    </recommendedName>
</protein>
<evidence type="ECO:0000256" key="1">
    <source>
        <dbReference type="ARBA" id="ARBA00004613"/>
    </source>
</evidence>
<dbReference type="Pfam" id="PF00188">
    <property type="entry name" value="CAP"/>
    <property type="match status" value="1"/>
</dbReference>
<keyword evidence="3" id="KW-0964">Secreted</keyword>
<organism evidence="8 9">
    <name type="scientific">Trichomalopsis sarcophagae</name>
    <dbReference type="NCBI Taxonomy" id="543379"/>
    <lineage>
        <taxon>Eukaryota</taxon>
        <taxon>Metazoa</taxon>
        <taxon>Ecdysozoa</taxon>
        <taxon>Arthropoda</taxon>
        <taxon>Hexapoda</taxon>
        <taxon>Insecta</taxon>
        <taxon>Pterygota</taxon>
        <taxon>Neoptera</taxon>
        <taxon>Endopterygota</taxon>
        <taxon>Hymenoptera</taxon>
        <taxon>Apocrita</taxon>
        <taxon>Proctotrupomorpha</taxon>
        <taxon>Chalcidoidea</taxon>
        <taxon>Pteromalidae</taxon>
        <taxon>Pteromalinae</taxon>
        <taxon>Trichomalopsis</taxon>
    </lineage>
</organism>
<evidence type="ECO:0000259" key="7">
    <source>
        <dbReference type="SMART" id="SM00198"/>
    </source>
</evidence>
<comment type="caution">
    <text evidence="8">The sequence shown here is derived from an EMBL/GenBank/DDBJ whole genome shotgun (WGS) entry which is preliminary data.</text>
</comment>
<dbReference type="InterPro" id="IPR035940">
    <property type="entry name" value="CAP_sf"/>
</dbReference>
<keyword evidence="6" id="KW-0812">Transmembrane</keyword>
<accession>A0A232FDU7</accession>
<dbReference type="EMBL" id="NNAY01000357">
    <property type="protein sequence ID" value="OXU28931.1"/>
    <property type="molecule type" value="Genomic_DNA"/>
</dbReference>
<dbReference type="InterPro" id="IPR001283">
    <property type="entry name" value="CRISP-related"/>
</dbReference>
<dbReference type="SUPFAM" id="SSF55797">
    <property type="entry name" value="PR-1-like"/>
    <property type="match status" value="1"/>
</dbReference>
<comment type="similarity">
    <text evidence="2">Belongs to the CRISP family.</text>
</comment>
<comment type="subcellular location">
    <subcellularLocation>
        <location evidence="1">Secreted</location>
    </subcellularLocation>
</comment>
<dbReference type="STRING" id="543379.A0A232FDU7"/>